<evidence type="ECO:0000259" key="5">
    <source>
        <dbReference type="Pfam" id="PF08501"/>
    </source>
</evidence>
<dbReference type="Proteomes" id="UP000054342">
    <property type="component" value="Unassembled WGS sequence"/>
</dbReference>
<dbReference type="EMBL" id="KN847322">
    <property type="protein sequence ID" value="KIW51480.1"/>
    <property type="molecule type" value="Genomic_DNA"/>
</dbReference>
<evidence type="ECO:0000259" key="4">
    <source>
        <dbReference type="Pfam" id="PF01488"/>
    </source>
</evidence>
<comment type="similarity">
    <text evidence="1">In the 2nd section; belongs to the type-I 3-dehydroquinase family.</text>
</comment>
<dbReference type="GO" id="GO:0019632">
    <property type="term" value="P:shikimate metabolic process"/>
    <property type="evidence" value="ECO:0007669"/>
    <property type="project" value="TreeGrafter"/>
</dbReference>
<feature type="domain" description="Shikimate dehydrogenase substrate binding N-terminal" evidence="5">
    <location>
        <begin position="534"/>
        <end position="614"/>
    </location>
</feature>
<dbReference type="SUPFAM" id="SSF51569">
    <property type="entry name" value="Aldolase"/>
    <property type="match status" value="1"/>
</dbReference>
<evidence type="ECO:0000256" key="3">
    <source>
        <dbReference type="SAM" id="MobiDB-lite"/>
    </source>
</evidence>
<keyword evidence="8" id="KW-1185">Reference proteome</keyword>
<dbReference type="AlphaFoldDB" id="A0A0D2EA29"/>
<reference evidence="7 8" key="1">
    <citation type="submission" date="2015-01" db="EMBL/GenBank/DDBJ databases">
        <title>The Genome Sequence of Exophiala xenobiotica CBS118157.</title>
        <authorList>
            <consortium name="The Broad Institute Genomics Platform"/>
            <person name="Cuomo C."/>
            <person name="de Hoog S."/>
            <person name="Gorbushina A."/>
            <person name="Stielow B."/>
            <person name="Teixiera M."/>
            <person name="Abouelleil A."/>
            <person name="Chapman S.B."/>
            <person name="Priest M."/>
            <person name="Young S.K."/>
            <person name="Wortman J."/>
            <person name="Nusbaum C."/>
            <person name="Birren B."/>
        </authorList>
    </citation>
    <scope>NUCLEOTIDE SEQUENCE [LARGE SCALE GENOMIC DNA]</scope>
    <source>
        <strain evidence="7 8">CBS 118157</strain>
    </source>
</reference>
<dbReference type="CDD" id="cd00502">
    <property type="entry name" value="DHQase_I"/>
    <property type="match status" value="1"/>
</dbReference>
<organism evidence="7 8">
    <name type="scientific">Exophiala xenobiotica</name>
    <dbReference type="NCBI Taxonomy" id="348802"/>
    <lineage>
        <taxon>Eukaryota</taxon>
        <taxon>Fungi</taxon>
        <taxon>Dikarya</taxon>
        <taxon>Ascomycota</taxon>
        <taxon>Pezizomycotina</taxon>
        <taxon>Eurotiomycetes</taxon>
        <taxon>Chaetothyriomycetidae</taxon>
        <taxon>Chaetothyriales</taxon>
        <taxon>Herpotrichiellaceae</taxon>
        <taxon>Exophiala</taxon>
    </lineage>
</organism>
<dbReference type="Pfam" id="PF01488">
    <property type="entry name" value="Shikimate_DH"/>
    <property type="match status" value="1"/>
</dbReference>
<dbReference type="Gene3D" id="3.40.50.10860">
    <property type="entry name" value="Leucine Dehydrogenase, chain A, domain 1"/>
    <property type="match status" value="1"/>
</dbReference>
<gene>
    <name evidence="7" type="ORF">PV05_10195</name>
</gene>
<evidence type="ECO:0000313" key="8">
    <source>
        <dbReference type="Proteomes" id="UP000054342"/>
    </source>
</evidence>
<dbReference type="Gene3D" id="3.40.50.720">
    <property type="entry name" value="NAD(P)-binding Rossmann-like Domain"/>
    <property type="match status" value="1"/>
</dbReference>
<protein>
    <submittedName>
        <fullName evidence="7">Uncharacterized protein</fullName>
    </submittedName>
</protein>
<dbReference type="SUPFAM" id="SSF53223">
    <property type="entry name" value="Aminoacid dehydrogenase-like, N-terminal domain"/>
    <property type="match status" value="1"/>
</dbReference>
<dbReference type="InterPro" id="IPR006151">
    <property type="entry name" value="Shikm_DH/Glu-tRNA_Rdtase"/>
</dbReference>
<dbReference type="STRING" id="348802.A0A0D2EA29"/>
<comment type="similarity">
    <text evidence="2">In the N-terminal section; belongs to the shikimate kinase family.</text>
</comment>
<feature type="region of interest" description="Disordered" evidence="3">
    <location>
        <begin position="23"/>
        <end position="64"/>
    </location>
</feature>
<dbReference type="OrthoDB" id="4415835at2759"/>
<dbReference type="GO" id="GO:0003855">
    <property type="term" value="F:3-dehydroquinate dehydratase activity"/>
    <property type="evidence" value="ECO:0007669"/>
    <property type="project" value="InterPro"/>
</dbReference>
<sequence>MTASQAFALEIDGPQVKLHEVAPASNPTHHNDTRGGCVAHDARPTSKNNILSRRASEEKKQHRRRSIGKDASILFIGPRGNGKSSLAVIAGLILKRRVIDADDHFTTTTGLSKSAFRKKHGRERYREQELESTRNMLAQYDKDCVIACGPCIAAEQCRQFMTEYRKNHPVIYVVRPIEEIEDYLGLQGNGNIQKWMSDVHAIYNGLSNFEFFNLPERYGDSRRCAAQESLEAVLPHRLMRRKKVQALQKTQTALARFLAAALGYDSSPLSDGVFPTLYPDFPERRAYSTALCISVSSLANGSVDLRRIAAGADAVELIVDTESSQCRALVTSGTVARFIAEIRRFLSVPIIYHARSNDSMDGDWALYFDLLYQGLRFAPEYLTVDLNAPEAGICALVLNRGMTVIVGHRHNTSAGDHFWRSHHPLEQYRRALRLGCGLVRISKPCESMTENFSCLTLIEKVNALPDGIPIIAYNTGQLGSLSVAFNPILTPVVHASEQQHQAEHYLHASSEMTVRQRWNTLFSLHALQALRYYVVGSTVESSLSPAMHNAAFQTLGMPHTYTSREAKLLDELLPIFLDPTFGGASVSLPFKTEVLTLVKKVSRSVEVIGASNTILPIRASSAYQGLPDPRCKAQKHHDGPVTMLYADNTDWMGIYACVSRSISPANSVNPQTSGLVVGAGGMARAAVYCLLYLGVRNICIVNRTVVHARSLANHYDKVYAKFLKHERDDCQPREKSQPCDLRIKVLESVDAPWPENFTQPSIVICAIKAYDRARMDSEPFRMPSQWTKNPTGGVIVELAYHTSETPLMQQLREETHPGWTVIDPVEVLFEQACAQFELFTSSRAPREAMWAACLSDYADKMKCNAYRSV</sequence>
<dbReference type="InterPro" id="IPR013785">
    <property type="entry name" value="Aldolase_TIM"/>
</dbReference>
<dbReference type="SUPFAM" id="SSF52540">
    <property type="entry name" value="P-loop containing nucleoside triphosphate hydrolases"/>
    <property type="match status" value="1"/>
</dbReference>
<dbReference type="SUPFAM" id="SSF51735">
    <property type="entry name" value="NAD(P)-binding Rossmann-fold domains"/>
    <property type="match status" value="1"/>
</dbReference>
<dbReference type="InterPro" id="IPR027417">
    <property type="entry name" value="P-loop_NTPase"/>
</dbReference>
<dbReference type="InterPro" id="IPR041121">
    <property type="entry name" value="SDH_C"/>
</dbReference>
<dbReference type="InterPro" id="IPR013708">
    <property type="entry name" value="Shikimate_DH-bd_N"/>
</dbReference>
<dbReference type="Pfam" id="PF08501">
    <property type="entry name" value="Shikimate_dh_N"/>
    <property type="match status" value="1"/>
</dbReference>
<evidence type="ECO:0000259" key="6">
    <source>
        <dbReference type="Pfam" id="PF18317"/>
    </source>
</evidence>
<dbReference type="Gene3D" id="3.40.50.300">
    <property type="entry name" value="P-loop containing nucleotide triphosphate hydrolases"/>
    <property type="match status" value="1"/>
</dbReference>
<dbReference type="InterPro" id="IPR001381">
    <property type="entry name" value="DHquinase_I"/>
</dbReference>
<dbReference type="InterPro" id="IPR022893">
    <property type="entry name" value="Shikimate_DH_fam"/>
</dbReference>
<name>A0A0D2EA29_9EURO</name>
<dbReference type="PANTHER" id="PTHR21089">
    <property type="entry name" value="SHIKIMATE DEHYDROGENASE"/>
    <property type="match status" value="1"/>
</dbReference>
<feature type="domain" description="Quinate/shikimate 5-dehydrogenase/glutamyl-tRNA reductase" evidence="4">
    <location>
        <begin position="675"/>
        <end position="719"/>
    </location>
</feature>
<dbReference type="Pfam" id="PF01487">
    <property type="entry name" value="DHquinase_I"/>
    <property type="match status" value="1"/>
</dbReference>
<proteinExistence type="inferred from homology"/>
<dbReference type="HOGENOM" id="CLU_008871_0_1_1"/>
<dbReference type="GO" id="GO:0009423">
    <property type="term" value="P:chorismate biosynthetic process"/>
    <property type="evidence" value="ECO:0007669"/>
    <property type="project" value="TreeGrafter"/>
</dbReference>
<evidence type="ECO:0000313" key="7">
    <source>
        <dbReference type="EMBL" id="KIW51480.1"/>
    </source>
</evidence>
<accession>A0A0D2EA29</accession>
<dbReference type="Gene3D" id="3.20.20.70">
    <property type="entry name" value="Aldolase class I"/>
    <property type="match status" value="1"/>
</dbReference>
<evidence type="ECO:0000256" key="2">
    <source>
        <dbReference type="ARBA" id="ARBA00009349"/>
    </source>
</evidence>
<dbReference type="InterPro" id="IPR036291">
    <property type="entry name" value="NAD(P)-bd_dom_sf"/>
</dbReference>
<dbReference type="Pfam" id="PF01202">
    <property type="entry name" value="SKI"/>
    <property type="match status" value="1"/>
</dbReference>
<dbReference type="GO" id="GO:0004764">
    <property type="term" value="F:shikimate 3-dehydrogenase (NADP+) activity"/>
    <property type="evidence" value="ECO:0007669"/>
    <property type="project" value="InterPro"/>
</dbReference>
<dbReference type="CDD" id="cd01065">
    <property type="entry name" value="NAD_bind_Shikimate_DH"/>
    <property type="match status" value="1"/>
</dbReference>
<dbReference type="InterPro" id="IPR031322">
    <property type="entry name" value="Shikimate/glucono_kinase"/>
</dbReference>
<dbReference type="GeneID" id="25332103"/>
<dbReference type="InterPro" id="IPR046346">
    <property type="entry name" value="Aminoacid_DH-like_N_sf"/>
</dbReference>
<feature type="domain" description="SDH C-terminal" evidence="6">
    <location>
        <begin position="826"/>
        <end position="853"/>
    </location>
</feature>
<evidence type="ECO:0000256" key="1">
    <source>
        <dbReference type="ARBA" id="ARBA00006477"/>
    </source>
</evidence>
<dbReference type="PANTHER" id="PTHR21089:SF1">
    <property type="entry name" value="BIFUNCTIONAL 3-DEHYDROQUINATE DEHYDRATASE_SHIKIMATE DEHYDROGENASE, CHLOROPLASTIC"/>
    <property type="match status" value="1"/>
</dbReference>
<dbReference type="Pfam" id="PF18317">
    <property type="entry name" value="SDH_C"/>
    <property type="match status" value="1"/>
</dbReference>
<dbReference type="RefSeq" id="XP_013312064.1">
    <property type="nucleotide sequence ID" value="XM_013456610.1"/>
</dbReference>